<reference evidence="1 2" key="1">
    <citation type="journal article" date="2021" name="Hortic Res">
        <title>High-quality reference genome and annotation aids understanding of berry development for evergreen blueberry (Vaccinium darrowii).</title>
        <authorList>
            <person name="Yu J."/>
            <person name="Hulse-Kemp A.M."/>
            <person name="Babiker E."/>
            <person name="Staton M."/>
        </authorList>
    </citation>
    <scope>NUCLEOTIDE SEQUENCE [LARGE SCALE GENOMIC DNA]</scope>
    <source>
        <strain evidence="2">cv. NJ 8807/NJ 8810</strain>
        <tissue evidence="1">Young leaf</tissue>
    </source>
</reference>
<organism evidence="1 2">
    <name type="scientific">Vaccinium darrowii</name>
    <dbReference type="NCBI Taxonomy" id="229202"/>
    <lineage>
        <taxon>Eukaryota</taxon>
        <taxon>Viridiplantae</taxon>
        <taxon>Streptophyta</taxon>
        <taxon>Embryophyta</taxon>
        <taxon>Tracheophyta</taxon>
        <taxon>Spermatophyta</taxon>
        <taxon>Magnoliopsida</taxon>
        <taxon>eudicotyledons</taxon>
        <taxon>Gunneridae</taxon>
        <taxon>Pentapetalae</taxon>
        <taxon>asterids</taxon>
        <taxon>Ericales</taxon>
        <taxon>Ericaceae</taxon>
        <taxon>Vaccinioideae</taxon>
        <taxon>Vaccinieae</taxon>
        <taxon>Vaccinium</taxon>
    </lineage>
</organism>
<accession>A0ACB7XVY7</accession>
<protein>
    <submittedName>
        <fullName evidence="1">Uncharacterized protein</fullName>
    </submittedName>
</protein>
<gene>
    <name evidence="1" type="ORF">Vadar_030781</name>
</gene>
<dbReference type="Proteomes" id="UP000828048">
    <property type="component" value="Chromosome 1"/>
</dbReference>
<proteinExistence type="predicted"/>
<sequence length="583" mass="66972">MILPVVKLGTLALRTACKPIANRLKKEAGKHPKFRKFIIDIAQANHRFSVNMQRRIYSHATDVAIRPLNEEKAVQVAADLLGELFVFTVAGTAIIFEVQRSARSEARKEEQRKQEIQAMRQRDEDLARELERLKHKIAEMEQHAKGQGLGGMFNFRHALALIEERRIFGRYFFRMEREHILHPQVDFHRQNYLHGPPPAVQSNSSQFSPHSAMDRYYNFLHTTMAAYNHSNRPQDVYTSFPSDQSLRDHIPNLHRNINGSGQNCLYSGPSTIGHNNSHFPNHGISESDPFYHPMVDNHGIMSNYAPQSYGLLAEFCNRNCYPSIQNNSYSGVPSHQPSRYLVEQPSTIDDGENDQQLPHMQTMRGIDLNRHPQMPSSSSYWHDWHQMDNPQRPCRSHSSWGSSTDNSNRYFDSSMPVEQMINQENPSLEDNTLDRDHLIVRHDNNLIALDLSHLYLVFAVEEAFSSLEGLTDPEEQTGLSEEEIQSHLKIRTHRSSAYQFNLNEAPPSKKPRIRVEHLDLNEAFSDSDEEPDICVICQVEYENRERIGILDCGHEYHGGCITKWLQEKNVCPVCKATALSIES</sequence>
<dbReference type="EMBL" id="CM037151">
    <property type="protein sequence ID" value="KAH7844705.1"/>
    <property type="molecule type" value="Genomic_DNA"/>
</dbReference>
<evidence type="ECO:0000313" key="1">
    <source>
        <dbReference type="EMBL" id="KAH7844705.1"/>
    </source>
</evidence>
<name>A0ACB7XVY7_9ERIC</name>
<comment type="caution">
    <text evidence="1">The sequence shown here is derived from an EMBL/GenBank/DDBJ whole genome shotgun (WGS) entry which is preliminary data.</text>
</comment>
<keyword evidence="2" id="KW-1185">Reference proteome</keyword>
<evidence type="ECO:0000313" key="2">
    <source>
        <dbReference type="Proteomes" id="UP000828048"/>
    </source>
</evidence>